<evidence type="ECO:0000256" key="3">
    <source>
        <dbReference type="ARBA" id="ARBA00022801"/>
    </source>
</evidence>
<evidence type="ECO:0000256" key="4">
    <source>
        <dbReference type="ARBA" id="ARBA00022842"/>
    </source>
</evidence>
<reference evidence="6 7" key="1">
    <citation type="submission" date="2017-02" db="EMBL/GenBank/DDBJ databases">
        <authorList>
            <person name="Peterson S.W."/>
        </authorList>
    </citation>
    <scope>NUCLEOTIDE SEQUENCE [LARGE SCALE GENOMIC DNA]</scope>
    <source>
        <strain evidence="6 7">B Mb 05.01</strain>
    </source>
</reference>
<dbReference type="Proteomes" id="UP000196320">
    <property type="component" value="Unassembled WGS sequence"/>
</dbReference>
<dbReference type="PANTHER" id="PTHR31609">
    <property type="entry name" value="YDJC DEACETYLASE FAMILY MEMBER"/>
    <property type="match status" value="1"/>
</dbReference>
<dbReference type="RefSeq" id="WP_256971695.1">
    <property type="nucleotide sequence ID" value="NZ_FUKO01000044.1"/>
</dbReference>
<evidence type="ECO:0000256" key="2">
    <source>
        <dbReference type="ARBA" id="ARBA00022723"/>
    </source>
</evidence>
<name>A0A1R4KQY7_9MICO</name>
<dbReference type="AlphaFoldDB" id="A0A1R4KQY7"/>
<keyword evidence="7" id="KW-1185">Reference proteome</keyword>
<dbReference type="GO" id="GO:0016740">
    <property type="term" value="F:transferase activity"/>
    <property type="evidence" value="ECO:0007669"/>
    <property type="project" value="UniProtKB-KW"/>
</dbReference>
<evidence type="ECO:0000313" key="6">
    <source>
        <dbReference type="EMBL" id="SJN46700.1"/>
    </source>
</evidence>
<accession>A0A1R4KQY7</accession>
<dbReference type="InterPro" id="IPR006879">
    <property type="entry name" value="YdjC-like"/>
</dbReference>
<evidence type="ECO:0000256" key="1">
    <source>
        <dbReference type="ARBA" id="ARBA00001946"/>
    </source>
</evidence>
<dbReference type="GO" id="GO:0046872">
    <property type="term" value="F:metal ion binding"/>
    <property type="evidence" value="ECO:0007669"/>
    <property type="project" value="UniProtKB-KW"/>
</dbReference>
<dbReference type="PANTHER" id="PTHR31609:SF1">
    <property type="entry name" value="CARBOHYDRATE DEACETYLASE"/>
    <property type="match status" value="1"/>
</dbReference>
<protein>
    <submittedName>
        <fullName evidence="6">Cellobiose phosphotransferase system YdjC-like protein</fullName>
    </submittedName>
</protein>
<keyword evidence="4" id="KW-0460">Magnesium</keyword>
<keyword evidence="5" id="KW-0119">Carbohydrate metabolism</keyword>
<dbReference type="SUPFAM" id="SSF88713">
    <property type="entry name" value="Glycoside hydrolase/deacetylase"/>
    <property type="match status" value="1"/>
</dbReference>
<dbReference type="CDD" id="cd10802">
    <property type="entry name" value="YdjC_TTHB029_like"/>
    <property type="match status" value="1"/>
</dbReference>
<keyword evidence="6" id="KW-0808">Transferase</keyword>
<evidence type="ECO:0000256" key="5">
    <source>
        <dbReference type="ARBA" id="ARBA00023277"/>
    </source>
</evidence>
<gene>
    <name evidence="6" type="ORF">FM104_15225</name>
</gene>
<proteinExistence type="predicted"/>
<organism evidence="6 7">
    <name type="scientific">Microbacterium esteraromaticum</name>
    <dbReference type="NCBI Taxonomy" id="57043"/>
    <lineage>
        <taxon>Bacteria</taxon>
        <taxon>Bacillati</taxon>
        <taxon>Actinomycetota</taxon>
        <taxon>Actinomycetes</taxon>
        <taxon>Micrococcales</taxon>
        <taxon>Microbacteriaceae</taxon>
        <taxon>Microbacterium</taxon>
    </lineage>
</organism>
<keyword evidence="2" id="KW-0479">Metal-binding</keyword>
<dbReference type="EMBL" id="FUKO01000044">
    <property type="protein sequence ID" value="SJN46700.1"/>
    <property type="molecule type" value="Genomic_DNA"/>
</dbReference>
<comment type="cofactor">
    <cofactor evidence="1">
        <name>Mg(2+)</name>
        <dbReference type="ChEBI" id="CHEBI:18420"/>
    </cofactor>
</comment>
<dbReference type="Gene3D" id="3.20.20.370">
    <property type="entry name" value="Glycoside hydrolase/deacetylase"/>
    <property type="match status" value="1"/>
</dbReference>
<sequence>MPAPLIERLGHSARTRGIILNADDFGMCRASNTAISQLLDSGHLDSTTIMMPSSWSAGAAAFAARRPDLDVGVHLVLTSEWDRYRWRPLSGILSSLVDAEAYFPRTVLEVERQAEHDDVVAELELQLEAALTAGIDVTHLDNHMGSVYGLETGRNFLDIVFELAARHGLPFRLPRYAQGHGLDPALQPTLDGMTAAADAAGIIIPDRSWTHPYELAGEATALQQTYDDVRDGFIELLRAVPEGVTEVYLHPMFDGPGLRGTVDYGAIKRGYEMRLLADPLVAQVIADEGLVRIGWRALRDLQRAG</sequence>
<evidence type="ECO:0000313" key="7">
    <source>
        <dbReference type="Proteomes" id="UP000196320"/>
    </source>
</evidence>
<dbReference type="GO" id="GO:0005975">
    <property type="term" value="P:carbohydrate metabolic process"/>
    <property type="evidence" value="ECO:0007669"/>
    <property type="project" value="InterPro"/>
</dbReference>
<dbReference type="InterPro" id="IPR011330">
    <property type="entry name" value="Glyco_hydro/deAcase_b/a-brl"/>
</dbReference>
<keyword evidence="3" id="KW-0378">Hydrolase</keyword>
<dbReference type="GO" id="GO:0016787">
    <property type="term" value="F:hydrolase activity"/>
    <property type="evidence" value="ECO:0007669"/>
    <property type="project" value="UniProtKB-KW"/>
</dbReference>
<dbReference type="GO" id="GO:0019213">
    <property type="term" value="F:deacetylase activity"/>
    <property type="evidence" value="ECO:0007669"/>
    <property type="project" value="TreeGrafter"/>
</dbReference>
<dbReference type="Pfam" id="PF04794">
    <property type="entry name" value="YdjC"/>
    <property type="match status" value="1"/>
</dbReference>